<evidence type="ECO:0000313" key="9">
    <source>
        <dbReference type="EMBL" id="RMI01656.1"/>
    </source>
</evidence>
<evidence type="ECO:0000256" key="4">
    <source>
        <dbReference type="ARBA" id="ARBA00022741"/>
    </source>
</evidence>
<dbReference type="PROSITE" id="PS50109">
    <property type="entry name" value="HIS_KIN"/>
    <property type="match status" value="1"/>
</dbReference>
<dbReference type="EC" id="2.7.13.3" evidence="2"/>
<keyword evidence="3" id="KW-0808">Transferase</keyword>
<accession>A0A3M2INW7</accession>
<dbReference type="InterPro" id="IPR004358">
    <property type="entry name" value="Sig_transdc_His_kin-like_C"/>
</dbReference>
<name>A0A3M2INW7_9CELL</name>
<dbReference type="Gene3D" id="3.30.565.10">
    <property type="entry name" value="Histidine kinase-like ATPase, C-terminal domain"/>
    <property type="match status" value="1"/>
</dbReference>
<keyword evidence="10" id="KW-1185">Reference proteome</keyword>
<keyword evidence="4" id="KW-0547">Nucleotide-binding</keyword>
<proteinExistence type="predicted"/>
<evidence type="ECO:0000256" key="5">
    <source>
        <dbReference type="ARBA" id="ARBA00022777"/>
    </source>
</evidence>
<comment type="catalytic activity">
    <reaction evidence="1">
        <text>ATP + protein L-histidine = ADP + protein N-phospho-L-histidine.</text>
        <dbReference type="EC" id="2.7.13.3"/>
    </reaction>
</comment>
<comment type="caution">
    <text evidence="9">The sequence shown here is derived from an EMBL/GenBank/DDBJ whole genome shotgun (WGS) entry which is preliminary data.</text>
</comment>
<dbReference type="GO" id="GO:0000160">
    <property type="term" value="P:phosphorelay signal transduction system"/>
    <property type="evidence" value="ECO:0007669"/>
    <property type="project" value="UniProtKB-KW"/>
</dbReference>
<dbReference type="EMBL" id="RFFI01000237">
    <property type="protein sequence ID" value="RMI01656.1"/>
    <property type="molecule type" value="Genomic_DNA"/>
</dbReference>
<dbReference type="SUPFAM" id="SSF55874">
    <property type="entry name" value="ATPase domain of HSP90 chaperone/DNA topoisomerase II/histidine kinase"/>
    <property type="match status" value="1"/>
</dbReference>
<dbReference type="GO" id="GO:0005524">
    <property type="term" value="F:ATP binding"/>
    <property type="evidence" value="ECO:0007669"/>
    <property type="project" value="UniProtKB-KW"/>
</dbReference>
<keyword evidence="6" id="KW-0067">ATP-binding</keyword>
<reference evidence="9 10" key="1">
    <citation type="submission" date="2018-10" db="EMBL/GenBank/DDBJ databases">
        <title>Isolation, diversity and antifungal activity of actinobacteria from wheat.</title>
        <authorList>
            <person name="Han C."/>
        </authorList>
    </citation>
    <scope>NUCLEOTIDE SEQUENCE [LARGE SCALE GENOMIC DNA]</scope>
    <source>
        <strain evidence="9 10">NEAU-YY56</strain>
    </source>
</reference>
<organism evidence="9 10">
    <name type="scientific">Cellulomonas triticagri</name>
    <dbReference type="NCBI Taxonomy" id="2483352"/>
    <lineage>
        <taxon>Bacteria</taxon>
        <taxon>Bacillati</taxon>
        <taxon>Actinomycetota</taxon>
        <taxon>Actinomycetes</taxon>
        <taxon>Micrococcales</taxon>
        <taxon>Cellulomonadaceae</taxon>
        <taxon>Cellulomonas</taxon>
    </lineage>
</organism>
<dbReference type="Proteomes" id="UP000269289">
    <property type="component" value="Unassembled WGS sequence"/>
</dbReference>
<dbReference type="InterPro" id="IPR036890">
    <property type="entry name" value="HATPase_C_sf"/>
</dbReference>
<keyword evidence="5 9" id="KW-0418">Kinase</keyword>
<dbReference type="GO" id="GO:0004673">
    <property type="term" value="F:protein histidine kinase activity"/>
    <property type="evidence" value="ECO:0007669"/>
    <property type="project" value="UniProtKB-EC"/>
</dbReference>
<evidence type="ECO:0000256" key="6">
    <source>
        <dbReference type="ARBA" id="ARBA00022840"/>
    </source>
</evidence>
<dbReference type="PANTHER" id="PTHR44936">
    <property type="entry name" value="SENSOR PROTEIN CREC"/>
    <property type="match status" value="1"/>
</dbReference>
<evidence type="ECO:0000256" key="1">
    <source>
        <dbReference type="ARBA" id="ARBA00000085"/>
    </source>
</evidence>
<evidence type="ECO:0000256" key="2">
    <source>
        <dbReference type="ARBA" id="ARBA00012438"/>
    </source>
</evidence>
<dbReference type="PANTHER" id="PTHR44936:SF10">
    <property type="entry name" value="SENSOR PROTEIN RSTB"/>
    <property type="match status" value="1"/>
</dbReference>
<dbReference type="InterPro" id="IPR050980">
    <property type="entry name" value="2C_sensor_his_kinase"/>
</dbReference>
<evidence type="ECO:0000259" key="8">
    <source>
        <dbReference type="PROSITE" id="PS50109"/>
    </source>
</evidence>
<sequence length="145" mass="14637">VALARTGAGGGVGGGAVVEVRGAGAAVGDAAALGRAVRNLVDNALRHADARVRVQVADGRVAVEDDGPGIPPDDRERVFERFVRLDEARVRAVGPEGADGAATGSGLGLAIARAVAREHGGDVRLADREDGAPGLRAVLDVPVRR</sequence>
<feature type="domain" description="Histidine kinase" evidence="8">
    <location>
        <begin position="28"/>
        <end position="145"/>
    </location>
</feature>
<gene>
    <name evidence="9" type="ORF">EBM89_20480</name>
</gene>
<feature type="non-terminal residue" evidence="9">
    <location>
        <position position="1"/>
    </location>
</feature>
<evidence type="ECO:0000313" key="10">
    <source>
        <dbReference type="Proteomes" id="UP000269289"/>
    </source>
</evidence>
<dbReference type="RefSeq" id="WP_233571892.1">
    <property type="nucleotide sequence ID" value="NZ_RFFI01000237.1"/>
</dbReference>
<dbReference type="SMART" id="SM00387">
    <property type="entry name" value="HATPase_c"/>
    <property type="match status" value="1"/>
</dbReference>
<dbReference type="AlphaFoldDB" id="A0A3M2INW7"/>
<dbReference type="PRINTS" id="PR00344">
    <property type="entry name" value="BCTRLSENSOR"/>
</dbReference>
<evidence type="ECO:0000256" key="7">
    <source>
        <dbReference type="ARBA" id="ARBA00023012"/>
    </source>
</evidence>
<dbReference type="InterPro" id="IPR005467">
    <property type="entry name" value="His_kinase_dom"/>
</dbReference>
<keyword evidence="7" id="KW-0902">Two-component regulatory system</keyword>
<evidence type="ECO:0000256" key="3">
    <source>
        <dbReference type="ARBA" id="ARBA00022679"/>
    </source>
</evidence>
<protein>
    <recommendedName>
        <fullName evidence="2">histidine kinase</fullName>
        <ecNumber evidence="2">2.7.13.3</ecNumber>
    </recommendedName>
</protein>
<dbReference type="InterPro" id="IPR003594">
    <property type="entry name" value="HATPase_dom"/>
</dbReference>
<dbReference type="Pfam" id="PF02518">
    <property type="entry name" value="HATPase_c"/>
    <property type="match status" value="1"/>
</dbReference>
<dbReference type="CDD" id="cd00075">
    <property type="entry name" value="HATPase"/>
    <property type="match status" value="1"/>
</dbReference>